<dbReference type="EMBL" id="LT629774">
    <property type="protein sequence ID" value="SDS66336.1"/>
    <property type="molecule type" value="Genomic_DNA"/>
</dbReference>
<evidence type="ECO:0000256" key="2">
    <source>
        <dbReference type="ARBA" id="ARBA00023125"/>
    </source>
</evidence>
<dbReference type="CDD" id="cd06170">
    <property type="entry name" value="LuxR_C_like"/>
    <property type="match status" value="1"/>
</dbReference>
<dbReference type="PROSITE" id="PS50110">
    <property type="entry name" value="RESPONSE_REGULATORY"/>
    <property type="match status" value="1"/>
</dbReference>
<dbReference type="PANTHER" id="PTHR43214:SF43">
    <property type="entry name" value="TWO-COMPONENT RESPONSE REGULATOR"/>
    <property type="match status" value="1"/>
</dbReference>
<keyword evidence="2 6" id="KW-0238">DNA-binding</keyword>
<dbReference type="SUPFAM" id="SSF52172">
    <property type="entry name" value="CheY-like"/>
    <property type="match status" value="1"/>
</dbReference>
<dbReference type="PROSITE" id="PS00622">
    <property type="entry name" value="HTH_LUXR_1"/>
    <property type="match status" value="1"/>
</dbReference>
<dbReference type="InterPro" id="IPR001789">
    <property type="entry name" value="Sig_transdc_resp-reg_receiver"/>
</dbReference>
<comment type="caution">
    <text evidence="3">Lacks conserved residue(s) required for the propagation of feature annotation.</text>
</comment>
<dbReference type="InterPro" id="IPR011006">
    <property type="entry name" value="CheY-like_superfamily"/>
</dbReference>
<dbReference type="SUPFAM" id="SSF46894">
    <property type="entry name" value="C-terminal effector domain of the bipartite response regulators"/>
    <property type="match status" value="1"/>
</dbReference>
<dbReference type="InterPro" id="IPR039420">
    <property type="entry name" value="WalR-like"/>
</dbReference>
<sequence>MIHILIVDSHPIVRKGLELFLNSKPDLKVIGSLGSGIEIFEFVRRHKVDVIISEVDLPELNGITALRAIKKENKSVNVLMFSHQPEEIYAISTIKAGASGYLNKEADVEEIETAIRKISAGEISLSEKMDKHFRYEDTRKSRSRMFKKLSTREIEVLKLLSIGRKNKEIAQELDINEKTVSTYKARLFKKLNVTNIVDLIHQAKHHNLA</sequence>
<feature type="domain" description="Response regulatory" evidence="5">
    <location>
        <begin position="3"/>
        <end position="119"/>
    </location>
</feature>
<dbReference type="Pfam" id="PF00196">
    <property type="entry name" value="GerE"/>
    <property type="match status" value="1"/>
</dbReference>
<evidence type="ECO:0000256" key="1">
    <source>
        <dbReference type="ARBA" id="ARBA00022553"/>
    </source>
</evidence>
<dbReference type="Pfam" id="PF00072">
    <property type="entry name" value="Response_reg"/>
    <property type="match status" value="1"/>
</dbReference>
<evidence type="ECO:0000259" key="4">
    <source>
        <dbReference type="PROSITE" id="PS50043"/>
    </source>
</evidence>
<dbReference type="GO" id="GO:0006355">
    <property type="term" value="P:regulation of DNA-templated transcription"/>
    <property type="evidence" value="ECO:0007669"/>
    <property type="project" value="InterPro"/>
</dbReference>
<dbReference type="AlphaFoldDB" id="A0A1H1U256"/>
<dbReference type="STRING" id="1249933.SAMN04489797_2105"/>
<dbReference type="RefSeq" id="WP_092446665.1">
    <property type="nucleotide sequence ID" value="NZ_LT629774.1"/>
</dbReference>
<evidence type="ECO:0000313" key="6">
    <source>
        <dbReference type="EMBL" id="SDS66336.1"/>
    </source>
</evidence>
<dbReference type="Gene3D" id="3.40.50.2300">
    <property type="match status" value="1"/>
</dbReference>
<dbReference type="CDD" id="cd17535">
    <property type="entry name" value="REC_NarL-like"/>
    <property type="match status" value="1"/>
</dbReference>
<keyword evidence="7" id="KW-1185">Reference proteome</keyword>
<dbReference type="InterPro" id="IPR058245">
    <property type="entry name" value="NreC/VraR/RcsB-like_REC"/>
</dbReference>
<dbReference type="Proteomes" id="UP000198963">
    <property type="component" value="Chromosome I"/>
</dbReference>
<reference evidence="6 7" key="1">
    <citation type="submission" date="2016-10" db="EMBL/GenBank/DDBJ databases">
        <authorList>
            <person name="Varghese N."/>
            <person name="Submissions S."/>
        </authorList>
    </citation>
    <scope>NUCLEOTIDE SEQUENCE [LARGE SCALE GENOMIC DNA]</scope>
    <source>
        <strain evidence="6 7">RHA_55</strain>
    </source>
</reference>
<dbReference type="GO" id="GO:0003677">
    <property type="term" value="F:DNA binding"/>
    <property type="evidence" value="ECO:0007669"/>
    <property type="project" value="UniProtKB-KW"/>
</dbReference>
<feature type="domain" description="HTH luxR-type" evidence="4">
    <location>
        <begin position="142"/>
        <end position="207"/>
    </location>
</feature>
<keyword evidence="1" id="KW-0597">Phosphoprotein</keyword>
<name>A0A1H1U256_9FLAO</name>
<dbReference type="InterPro" id="IPR000792">
    <property type="entry name" value="Tscrpt_reg_LuxR_C"/>
</dbReference>
<organism evidence="6 7">
    <name type="scientific">Winogradskyella sediminis</name>
    <dbReference type="NCBI Taxonomy" id="1382466"/>
    <lineage>
        <taxon>Bacteria</taxon>
        <taxon>Pseudomonadati</taxon>
        <taxon>Bacteroidota</taxon>
        <taxon>Flavobacteriia</taxon>
        <taxon>Flavobacteriales</taxon>
        <taxon>Flavobacteriaceae</taxon>
        <taxon>Winogradskyella</taxon>
    </lineage>
</organism>
<protein>
    <submittedName>
        <fullName evidence="6">DNA-binding response regulator, NarL/FixJ family, contains REC and HTH domains</fullName>
    </submittedName>
</protein>
<dbReference type="SMART" id="SM00448">
    <property type="entry name" value="REC"/>
    <property type="match status" value="1"/>
</dbReference>
<dbReference type="InterPro" id="IPR016032">
    <property type="entry name" value="Sig_transdc_resp-reg_C-effctor"/>
</dbReference>
<dbReference type="PRINTS" id="PR00038">
    <property type="entry name" value="HTHLUXR"/>
</dbReference>
<dbReference type="SMART" id="SM00421">
    <property type="entry name" value="HTH_LUXR"/>
    <property type="match status" value="1"/>
</dbReference>
<evidence type="ECO:0000259" key="5">
    <source>
        <dbReference type="PROSITE" id="PS50110"/>
    </source>
</evidence>
<dbReference type="PROSITE" id="PS50043">
    <property type="entry name" value="HTH_LUXR_2"/>
    <property type="match status" value="1"/>
</dbReference>
<gene>
    <name evidence="6" type="ORF">SAMN04489797_2105</name>
</gene>
<evidence type="ECO:0000256" key="3">
    <source>
        <dbReference type="PROSITE-ProRule" id="PRU00169"/>
    </source>
</evidence>
<proteinExistence type="predicted"/>
<accession>A0A1H1U256</accession>
<dbReference type="PANTHER" id="PTHR43214">
    <property type="entry name" value="TWO-COMPONENT RESPONSE REGULATOR"/>
    <property type="match status" value="1"/>
</dbReference>
<dbReference type="GO" id="GO:0000160">
    <property type="term" value="P:phosphorelay signal transduction system"/>
    <property type="evidence" value="ECO:0007669"/>
    <property type="project" value="InterPro"/>
</dbReference>
<evidence type="ECO:0000313" key="7">
    <source>
        <dbReference type="Proteomes" id="UP000198963"/>
    </source>
</evidence>